<sequence length="89" mass="10315">MDLSLVLLTLVNYKGKLAGEDELYIVGVVGGTDEVVLWPESVNPLYVYYYSMERNTFRRVEIKGMDAVSDYREDMILDYVEDVKLMEHV</sequence>
<dbReference type="Pfam" id="PF08268">
    <property type="entry name" value="FBA_3"/>
    <property type="match status" value="1"/>
</dbReference>
<accession>A0A6D2I249</accession>
<comment type="caution">
    <text evidence="2">The sequence shown here is derived from an EMBL/GenBank/DDBJ whole genome shotgun (WGS) entry which is preliminary data.</text>
</comment>
<dbReference type="OrthoDB" id="1130742at2759"/>
<gene>
    <name evidence="2" type="ORF">MERR_LOCUS10793</name>
</gene>
<dbReference type="EMBL" id="CACVBM020000788">
    <property type="protein sequence ID" value="CAA7023558.1"/>
    <property type="molecule type" value="Genomic_DNA"/>
</dbReference>
<protein>
    <recommendedName>
        <fullName evidence="1">F-box associated beta-propeller type 3 domain-containing protein</fullName>
    </recommendedName>
</protein>
<feature type="domain" description="F-box associated beta-propeller type 3" evidence="1">
    <location>
        <begin position="22"/>
        <end position="68"/>
    </location>
</feature>
<evidence type="ECO:0000313" key="3">
    <source>
        <dbReference type="Proteomes" id="UP000467841"/>
    </source>
</evidence>
<name>A0A6D2I249_9BRAS</name>
<evidence type="ECO:0000259" key="1">
    <source>
        <dbReference type="Pfam" id="PF08268"/>
    </source>
</evidence>
<dbReference type="Proteomes" id="UP000467841">
    <property type="component" value="Unassembled WGS sequence"/>
</dbReference>
<keyword evidence="3" id="KW-1185">Reference proteome</keyword>
<reference evidence="2" key="1">
    <citation type="submission" date="2020-01" db="EMBL/GenBank/DDBJ databases">
        <authorList>
            <person name="Mishra B."/>
        </authorList>
    </citation>
    <scope>NUCLEOTIDE SEQUENCE [LARGE SCALE GENOMIC DNA]</scope>
</reference>
<dbReference type="InterPro" id="IPR013187">
    <property type="entry name" value="F-box-assoc_dom_typ3"/>
</dbReference>
<dbReference type="AlphaFoldDB" id="A0A6D2I249"/>
<organism evidence="2 3">
    <name type="scientific">Microthlaspi erraticum</name>
    <dbReference type="NCBI Taxonomy" id="1685480"/>
    <lineage>
        <taxon>Eukaryota</taxon>
        <taxon>Viridiplantae</taxon>
        <taxon>Streptophyta</taxon>
        <taxon>Embryophyta</taxon>
        <taxon>Tracheophyta</taxon>
        <taxon>Spermatophyta</taxon>
        <taxon>Magnoliopsida</taxon>
        <taxon>eudicotyledons</taxon>
        <taxon>Gunneridae</taxon>
        <taxon>Pentapetalae</taxon>
        <taxon>rosids</taxon>
        <taxon>malvids</taxon>
        <taxon>Brassicales</taxon>
        <taxon>Brassicaceae</taxon>
        <taxon>Coluteocarpeae</taxon>
        <taxon>Microthlaspi</taxon>
    </lineage>
</organism>
<evidence type="ECO:0000313" key="2">
    <source>
        <dbReference type="EMBL" id="CAA7023558.1"/>
    </source>
</evidence>
<proteinExistence type="predicted"/>